<dbReference type="PROSITE" id="PS51257">
    <property type="entry name" value="PROKAR_LIPOPROTEIN"/>
    <property type="match status" value="1"/>
</dbReference>
<keyword evidence="6" id="KW-0809">Transit peptide</keyword>
<keyword evidence="4" id="KW-0874">Quinone</keyword>
<dbReference type="GO" id="GO:0106436">
    <property type="term" value="F:glutathione-dependent sulfide quinone oxidoreductase activity"/>
    <property type="evidence" value="ECO:0007669"/>
    <property type="project" value="UniProtKB-EC"/>
</dbReference>
<comment type="cofactor">
    <cofactor evidence="1">
        <name>FAD</name>
        <dbReference type="ChEBI" id="CHEBI:57692"/>
    </cofactor>
</comment>
<dbReference type="Proteomes" id="UP001620645">
    <property type="component" value="Unassembled WGS sequence"/>
</dbReference>
<evidence type="ECO:0000256" key="16">
    <source>
        <dbReference type="ARBA" id="ARBA00082958"/>
    </source>
</evidence>
<dbReference type="InterPro" id="IPR023753">
    <property type="entry name" value="FAD/NAD-binding_dom"/>
</dbReference>
<evidence type="ECO:0000256" key="3">
    <source>
        <dbReference type="ARBA" id="ARBA00022630"/>
    </source>
</evidence>
<comment type="catalytic activity">
    <reaction evidence="11">
        <text>a quinone + hydrogen sulfide + glutathione + H(+) = S-sulfanylglutathione + a quinol</text>
        <dbReference type="Rhea" id="RHEA:55156"/>
        <dbReference type="ChEBI" id="CHEBI:15378"/>
        <dbReference type="ChEBI" id="CHEBI:24646"/>
        <dbReference type="ChEBI" id="CHEBI:29919"/>
        <dbReference type="ChEBI" id="CHEBI:57925"/>
        <dbReference type="ChEBI" id="CHEBI:58905"/>
        <dbReference type="ChEBI" id="CHEBI:132124"/>
        <dbReference type="EC" id="1.8.5.8"/>
    </reaction>
    <physiologicalReaction direction="left-to-right" evidence="11">
        <dbReference type="Rhea" id="RHEA:55157"/>
    </physiologicalReaction>
</comment>
<dbReference type="SUPFAM" id="SSF51905">
    <property type="entry name" value="FAD/NAD(P)-binding domain"/>
    <property type="match status" value="2"/>
</dbReference>
<gene>
    <name evidence="18" type="ORF">niasHS_014915</name>
</gene>
<comment type="catalytic activity">
    <reaction evidence="10">
        <text>ubiquinone-10 + hydrogen sulfide + glutathione + H(+) = S-sulfanylglutathione + ubiquinol-10</text>
        <dbReference type="Rhea" id="RHEA:62608"/>
        <dbReference type="ChEBI" id="CHEBI:15378"/>
        <dbReference type="ChEBI" id="CHEBI:29919"/>
        <dbReference type="ChEBI" id="CHEBI:46245"/>
        <dbReference type="ChEBI" id="CHEBI:57925"/>
        <dbReference type="ChEBI" id="CHEBI:58905"/>
        <dbReference type="ChEBI" id="CHEBI:64183"/>
    </reaction>
    <physiologicalReaction direction="left-to-right" evidence="10">
        <dbReference type="Rhea" id="RHEA:62609"/>
    </physiologicalReaction>
</comment>
<evidence type="ECO:0000313" key="19">
    <source>
        <dbReference type="Proteomes" id="UP001620645"/>
    </source>
</evidence>
<evidence type="ECO:0000256" key="1">
    <source>
        <dbReference type="ARBA" id="ARBA00001974"/>
    </source>
</evidence>
<accession>A0ABD2ISK7</accession>
<evidence type="ECO:0000256" key="4">
    <source>
        <dbReference type="ARBA" id="ARBA00022719"/>
    </source>
</evidence>
<keyword evidence="7" id="KW-0560">Oxidoreductase</keyword>
<evidence type="ECO:0000256" key="9">
    <source>
        <dbReference type="ARBA" id="ARBA00051038"/>
    </source>
</evidence>
<dbReference type="InterPro" id="IPR015904">
    <property type="entry name" value="Sulphide_quinone_reductase"/>
</dbReference>
<keyword evidence="5" id="KW-0274">FAD</keyword>
<feature type="domain" description="FAD/NAD(P)-binding" evidence="17">
    <location>
        <begin position="16"/>
        <end position="128"/>
    </location>
</feature>
<protein>
    <recommendedName>
        <fullName evidence="15">Sulfide:quinone oxidoreductase, mitochondrial</fullName>
        <ecNumber evidence="14">1.8.5.8</ecNumber>
    </recommendedName>
    <alternativeName>
        <fullName evidence="16">Sulfide quinone oxidoreductase</fullName>
    </alternativeName>
</protein>
<dbReference type="EMBL" id="JBICCN010000286">
    <property type="protein sequence ID" value="KAL3080810.1"/>
    <property type="molecule type" value="Genomic_DNA"/>
</dbReference>
<keyword evidence="19" id="KW-1185">Reference proteome</keyword>
<evidence type="ECO:0000313" key="18">
    <source>
        <dbReference type="EMBL" id="KAL3080810.1"/>
    </source>
</evidence>
<evidence type="ECO:0000256" key="14">
    <source>
        <dbReference type="ARBA" id="ARBA00066447"/>
    </source>
</evidence>
<evidence type="ECO:0000259" key="17">
    <source>
        <dbReference type="Pfam" id="PF07992"/>
    </source>
</evidence>
<reference evidence="18 19" key="1">
    <citation type="submission" date="2024-10" db="EMBL/GenBank/DDBJ databases">
        <authorList>
            <person name="Kim D."/>
        </authorList>
    </citation>
    <scope>NUCLEOTIDE SEQUENCE [LARGE SCALE GENOMIC DNA]</scope>
    <source>
        <strain evidence="18">Taebaek</strain>
    </source>
</reference>
<comment type="subcellular location">
    <subcellularLocation>
        <location evidence="2">Mitochondrion</location>
    </subcellularLocation>
</comment>
<dbReference type="GO" id="GO:0005739">
    <property type="term" value="C:mitochondrion"/>
    <property type="evidence" value="ECO:0007669"/>
    <property type="project" value="UniProtKB-SubCell"/>
</dbReference>
<organism evidence="18 19">
    <name type="scientific">Heterodera schachtii</name>
    <name type="common">Sugarbeet cyst nematode worm</name>
    <name type="synonym">Tylenchus schachtii</name>
    <dbReference type="NCBI Taxonomy" id="97005"/>
    <lineage>
        <taxon>Eukaryota</taxon>
        <taxon>Metazoa</taxon>
        <taxon>Ecdysozoa</taxon>
        <taxon>Nematoda</taxon>
        <taxon>Chromadorea</taxon>
        <taxon>Rhabditida</taxon>
        <taxon>Tylenchina</taxon>
        <taxon>Tylenchomorpha</taxon>
        <taxon>Tylenchoidea</taxon>
        <taxon>Heteroderidae</taxon>
        <taxon>Heteroderinae</taxon>
        <taxon>Heterodera</taxon>
    </lineage>
</organism>
<dbReference type="AlphaFoldDB" id="A0ABD2ISK7"/>
<dbReference type="Gene3D" id="3.50.50.100">
    <property type="match status" value="1"/>
</dbReference>
<dbReference type="GO" id="GO:0070224">
    <property type="term" value="F:sulfide:quinone oxidoreductase activity"/>
    <property type="evidence" value="ECO:0007669"/>
    <property type="project" value="UniProtKB-ARBA"/>
</dbReference>
<evidence type="ECO:0000256" key="5">
    <source>
        <dbReference type="ARBA" id="ARBA00022827"/>
    </source>
</evidence>
<evidence type="ECO:0000256" key="2">
    <source>
        <dbReference type="ARBA" id="ARBA00004173"/>
    </source>
</evidence>
<keyword evidence="8" id="KW-0496">Mitochondrion</keyword>
<evidence type="ECO:0000256" key="13">
    <source>
        <dbReference type="ARBA" id="ARBA00060891"/>
    </source>
</evidence>
<dbReference type="InterPro" id="IPR036188">
    <property type="entry name" value="FAD/NAD-bd_sf"/>
</dbReference>
<dbReference type="EC" id="1.8.5.8" evidence="14"/>
<keyword evidence="3" id="KW-0285">Flavoprotein</keyword>
<proteinExistence type="inferred from homology"/>
<sequence>MKYSTFRFSAVKDHFRLVVVGGGTAGCAVVSKFARILPKQQIAVIEHQNIHYYQPGLTLAAAGLMDFEQLHRDESSILPHGVKWFQKPVHRLHPDSNELFLQNGQAISYDFLVLATGLELRFDLIEGLPSGTESILLSPSISSIYFPDGAKKTLEELKNFSTGEAVFTFPSTHIKCAGAPLKICFLAEEILRRKGVRSNCSVHYYTALGRIFGVPKYAASLERIVKERGVELHPRHNLVKVNPEKHEAEFELLDEKGKGTGQRQIVEYSFLHIGPPCSPVKVLREYAKESRNNSNGTQLTDPEGWVNVDPGTLQSPAFQNVFAIGDCANTPNSKTAAAVSSQFKALSKNLKNAMDNKKPTEKYDGYASCPLVVDRRHVILAEFSPDGPLETFPYDQSRPTIFAYLMKRYLMPSLYWMFLLNGYWEGPANLRKAFGLFSRRPSGK</sequence>
<dbReference type="GO" id="GO:0006790">
    <property type="term" value="P:sulfur compound metabolic process"/>
    <property type="evidence" value="ECO:0007669"/>
    <property type="project" value="UniProtKB-ARBA"/>
</dbReference>
<name>A0ABD2ISK7_HETSC</name>
<evidence type="ECO:0000256" key="11">
    <source>
        <dbReference type="ARBA" id="ARBA00052986"/>
    </source>
</evidence>
<comment type="similarity">
    <text evidence="13">Belongs to the SQRD family.</text>
</comment>
<comment type="catalytic activity">
    <reaction evidence="9">
        <text>ubiquinone-10 + hydrogen sulfide + sulfite + 2 H(+) = ubiquinol-10 + thiosulfate</text>
        <dbReference type="Rhea" id="RHEA:38359"/>
        <dbReference type="ChEBI" id="CHEBI:15378"/>
        <dbReference type="ChEBI" id="CHEBI:17359"/>
        <dbReference type="ChEBI" id="CHEBI:29919"/>
        <dbReference type="ChEBI" id="CHEBI:33542"/>
        <dbReference type="ChEBI" id="CHEBI:46245"/>
        <dbReference type="ChEBI" id="CHEBI:64183"/>
    </reaction>
    <physiologicalReaction direction="left-to-right" evidence="9">
        <dbReference type="Rhea" id="RHEA:38360"/>
    </physiologicalReaction>
</comment>
<evidence type="ECO:0000256" key="10">
    <source>
        <dbReference type="ARBA" id="ARBA00052810"/>
    </source>
</evidence>
<evidence type="ECO:0000256" key="7">
    <source>
        <dbReference type="ARBA" id="ARBA00023002"/>
    </source>
</evidence>
<evidence type="ECO:0000256" key="8">
    <source>
        <dbReference type="ARBA" id="ARBA00023128"/>
    </source>
</evidence>
<dbReference type="PANTHER" id="PTHR10632">
    <property type="entry name" value="SULFIDE:QUINONE OXIDOREDUCTASE"/>
    <property type="match status" value="1"/>
</dbReference>
<comment type="function">
    <text evidence="12">Catalyzes the oxidation of hydrogen sulfide with the help of a quinone, such as ubiquinone-10, giving rise to thiosulfate and ultimately to sulfane (molecular sulfur) atoms. Requires an additional electron acceptor; can use sulfite, sulfide or cyanide (in vitro). It is believed the in vivo electron acceptor is glutathione.</text>
</comment>
<dbReference type="GO" id="GO:0048038">
    <property type="term" value="F:quinone binding"/>
    <property type="evidence" value="ECO:0007669"/>
    <property type="project" value="UniProtKB-KW"/>
</dbReference>
<evidence type="ECO:0000256" key="15">
    <source>
        <dbReference type="ARBA" id="ARBA00070160"/>
    </source>
</evidence>
<evidence type="ECO:0000256" key="6">
    <source>
        <dbReference type="ARBA" id="ARBA00022946"/>
    </source>
</evidence>
<dbReference type="Pfam" id="PF07992">
    <property type="entry name" value="Pyr_redox_2"/>
    <property type="match status" value="1"/>
</dbReference>
<dbReference type="FunFam" id="3.50.50.60:FF:000034">
    <property type="entry name" value="sulfide:quinone oxidoreductase, mitochondrial"/>
    <property type="match status" value="1"/>
</dbReference>
<comment type="caution">
    <text evidence="18">The sequence shown here is derived from an EMBL/GenBank/DDBJ whole genome shotgun (WGS) entry which is preliminary data.</text>
</comment>
<dbReference type="PANTHER" id="PTHR10632:SF2">
    <property type="entry name" value="SULFIDE:QUINONE OXIDOREDUCTASE, MITOCHONDRIAL"/>
    <property type="match status" value="1"/>
</dbReference>
<evidence type="ECO:0000256" key="12">
    <source>
        <dbReference type="ARBA" id="ARBA00059167"/>
    </source>
</evidence>